<accession>A0A418WH69</accession>
<evidence type="ECO:0000313" key="7">
    <source>
        <dbReference type="EMBL" id="RJF89345.1"/>
    </source>
</evidence>
<dbReference type="InterPro" id="IPR013785">
    <property type="entry name" value="Aldolase_TIM"/>
</dbReference>
<evidence type="ECO:0000259" key="6">
    <source>
        <dbReference type="PROSITE" id="PS51918"/>
    </source>
</evidence>
<comment type="caution">
    <text evidence="7">The sequence shown here is derived from an EMBL/GenBank/DDBJ whole genome shotgun (WGS) entry which is preliminary data.</text>
</comment>
<keyword evidence="2" id="KW-0949">S-adenosyl-L-methionine</keyword>
<dbReference type="GO" id="GO:0046872">
    <property type="term" value="F:metal ion binding"/>
    <property type="evidence" value="ECO:0007669"/>
    <property type="project" value="UniProtKB-KW"/>
</dbReference>
<reference evidence="7 8" key="1">
    <citation type="submission" date="2018-09" db="EMBL/GenBank/DDBJ databases">
        <authorList>
            <person name="Zhu H."/>
        </authorList>
    </citation>
    <scope>NUCLEOTIDE SEQUENCE [LARGE SCALE GENOMIC DNA]</scope>
    <source>
        <strain evidence="7 8">K1W22B-8</strain>
    </source>
</reference>
<dbReference type="EMBL" id="QYUK01000011">
    <property type="protein sequence ID" value="RJF89345.1"/>
    <property type="molecule type" value="Genomic_DNA"/>
</dbReference>
<dbReference type="SUPFAM" id="SSF102114">
    <property type="entry name" value="Radical SAM enzymes"/>
    <property type="match status" value="1"/>
</dbReference>
<dbReference type="GO" id="GO:0051536">
    <property type="term" value="F:iron-sulfur cluster binding"/>
    <property type="evidence" value="ECO:0007669"/>
    <property type="project" value="UniProtKB-KW"/>
</dbReference>
<dbReference type="InterPro" id="IPR058240">
    <property type="entry name" value="rSAM_sf"/>
</dbReference>
<dbReference type="Proteomes" id="UP000284605">
    <property type="component" value="Unassembled WGS sequence"/>
</dbReference>
<dbReference type="NCBIfam" id="TIGR03977">
    <property type="entry name" value="rSAM_pair_HxsC"/>
    <property type="match status" value="1"/>
</dbReference>
<dbReference type="AlphaFoldDB" id="A0A418WH69"/>
<protein>
    <submittedName>
        <fullName evidence="7">His-Xaa-Ser system radical SAM maturase HxsC</fullName>
    </submittedName>
</protein>
<dbReference type="PANTHER" id="PTHR11228:SF7">
    <property type="entry name" value="PQQA PEPTIDE CYCLASE"/>
    <property type="match status" value="1"/>
</dbReference>
<gene>
    <name evidence="7" type="primary">hxsC</name>
    <name evidence="7" type="ORF">D3874_22175</name>
</gene>
<dbReference type="PROSITE" id="PS51918">
    <property type="entry name" value="RADICAL_SAM"/>
    <property type="match status" value="1"/>
</dbReference>
<comment type="cofactor">
    <cofactor evidence="1">
        <name>[4Fe-4S] cluster</name>
        <dbReference type="ChEBI" id="CHEBI:49883"/>
    </cofactor>
</comment>
<dbReference type="Gene3D" id="3.20.20.70">
    <property type="entry name" value="Aldolase class I"/>
    <property type="match status" value="1"/>
</dbReference>
<keyword evidence="3" id="KW-0479">Metal-binding</keyword>
<name>A0A418WH69_9PROT</name>
<proteinExistence type="predicted"/>
<keyword evidence="5" id="KW-0411">Iron-sulfur</keyword>
<dbReference type="InterPro" id="IPR007197">
    <property type="entry name" value="rSAM"/>
</dbReference>
<dbReference type="PANTHER" id="PTHR11228">
    <property type="entry name" value="RADICAL SAM DOMAIN PROTEIN"/>
    <property type="match status" value="1"/>
</dbReference>
<evidence type="ECO:0000256" key="2">
    <source>
        <dbReference type="ARBA" id="ARBA00022691"/>
    </source>
</evidence>
<dbReference type="InterPro" id="IPR050377">
    <property type="entry name" value="Radical_SAM_PqqE_MftC-like"/>
</dbReference>
<keyword evidence="4" id="KW-0408">Iron</keyword>
<dbReference type="SFLD" id="SFLDS00029">
    <property type="entry name" value="Radical_SAM"/>
    <property type="match status" value="1"/>
</dbReference>
<dbReference type="RefSeq" id="WP_119781037.1">
    <property type="nucleotide sequence ID" value="NZ_QYUK01000011.1"/>
</dbReference>
<evidence type="ECO:0000256" key="4">
    <source>
        <dbReference type="ARBA" id="ARBA00023004"/>
    </source>
</evidence>
<organism evidence="7 8">
    <name type="scientific">Oleomonas cavernae</name>
    <dbReference type="NCBI Taxonomy" id="2320859"/>
    <lineage>
        <taxon>Bacteria</taxon>
        <taxon>Pseudomonadati</taxon>
        <taxon>Pseudomonadota</taxon>
        <taxon>Alphaproteobacteria</taxon>
        <taxon>Acetobacterales</taxon>
        <taxon>Acetobacteraceae</taxon>
        <taxon>Oleomonas</taxon>
    </lineage>
</organism>
<sequence length="393" mass="43034">MNLPLHGFGAVAGGWPNLPLKALSLREALALEYPLQRVAVLVGPHENVADTTLRAIGAAAVVRGEPEVETGLPTLSRLSADGLLNSGDVFRVRPDNGRVSVLYRRGANANSLLVTERCNSPCLMCSQPPRPEDDGWLIGELRDIIPLIDQDLPSLGLTGGEPTLLGERLAELLALARQWLPNTGIHILSNGRTFSDPRACESFDGTQQQVTWGIPLYGAVPWRHDHIVQARGAFDQTISGLLNLAERGHAVEIRVVLHRLTADHLFEIAGFIQRCLPFAIHVAFMGLEPMGYAKMNRELLWIDPIDLAPALTEAIEHLDIHGIRASIYNLPLCLLPAGLRRFARQSISDWKNVFDAACSDCVARAHCCGFFASTGPAWRSRGLKPLSIEEFVR</sequence>
<keyword evidence="8" id="KW-1185">Reference proteome</keyword>
<evidence type="ECO:0000256" key="3">
    <source>
        <dbReference type="ARBA" id="ARBA00022723"/>
    </source>
</evidence>
<evidence type="ECO:0000256" key="5">
    <source>
        <dbReference type="ARBA" id="ARBA00023014"/>
    </source>
</evidence>
<dbReference type="OrthoDB" id="4501241at2"/>
<dbReference type="GO" id="GO:0003824">
    <property type="term" value="F:catalytic activity"/>
    <property type="evidence" value="ECO:0007669"/>
    <property type="project" value="InterPro"/>
</dbReference>
<dbReference type="SFLD" id="SFLDG01067">
    <property type="entry name" value="SPASM/twitch_domain_containing"/>
    <property type="match status" value="1"/>
</dbReference>
<evidence type="ECO:0000256" key="1">
    <source>
        <dbReference type="ARBA" id="ARBA00001966"/>
    </source>
</evidence>
<dbReference type="CDD" id="cd01335">
    <property type="entry name" value="Radical_SAM"/>
    <property type="match status" value="1"/>
</dbReference>
<dbReference type="InterPro" id="IPR024032">
    <property type="entry name" value="rSAM_paired_HxsC"/>
</dbReference>
<dbReference type="Pfam" id="PF04055">
    <property type="entry name" value="Radical_SAM"/>
    <property type="match status" value="1"/>
</dbReference>
<feature type="domain" description="Radical SAM core" evidence="6">
    <location>
        <begin position="104"/>
        <end position="324"/>
    </location>
</feature>
<evidence type="ECO:0000313" key="8">
    <source>
        <dbReference type="Proteomes" id="UP000284605"/>
    </source>
</evidence>
<dbReference type="SFLD" id="SFLDG01103">
    <property type="entry name" value="Uncharacterised_Radical_SAM_Su"/>
    <property type="match status" value="1"/>
</dbReference>